<dbReference type="RefSeq" id="XP_044664310.1">
    <property type="nucleotide sequence ID" value="XM_044808375.1"/>
</dbReference>
<dbReference type="EMBL" id="BOLY01000009">
    <property type="protein sequence ID" value="GIZ49823.1"/>
    <property type="molecule type" value="Genomic_DNA"/>
</dbReference>
<proteinExistence type="predicted"/>
<protein>
    <submittedName>
        <fullName evidence="2">Uncharacterized protein</fullName>
    </submittedName>
</protein>
<comment type="caution">
    <text evidence="2">The sequence shown here is derived from an EMBL/GenBank/DDBJ whole genome shotgun (WGS) entry which is preliminary data.</text>
</comment>
<name>A0A9P3FMS1_9PEZI</name>
<keyword evidence="1" id="KW-0175">Coiled coil</keyword>
<feature type="coiled-coil region" evidence="1">
    <location>
        <begin position="168"/>
        <end position="208"/>
    </location>
</feature>
<reference evidence="2 3" key="1">
    <citation type="submission" date="2021-01" db="EMBL/GenBank/DDBJ databases">
        <title>Cercospora kikuchii MAFF 305040 whole genome shotgun sequence.</title>
        <authorList>
            <person name="Kashiwa T."/>
            <person name="Suzuki T."/>
        </authorList>
    </citation>
    <scope>NUCLEOTIDE SEQUENCE [LARGE SCALE GENOMIC DNA]</scope>
    <source>
        <strain evidence="2 3">MAFF 305040</strain>
    </source>
</reference>
<accession>A0A9P3FMS1</accession>
<keyword evidence="3" id="KW-1185">Reference proteome</keyword>
<dbReference type="GeneID" id="68298422"/>
<evidence type="ECO:0000313" key="3">
    <source>
        <dbReference type="Proteomes" id="UP000825890"/>
    </source>
</evidence>
<sequence length="277" mass="31438">MRACGTGSYYFLTGSYYFLTGDHSLTSSLTTIMNKFFAGLFGGTHTKPPVTPRILISISTSSPILSKSHPSEFAITLEAGVDAPKPITIDIWRAVLDSGHLALDYEGLTFKDCARGEFAPRIVIDVFSIPPSVLAVDSKYIVEIPPTTGEKAYIVVHKFNGRKWSEEVQIDDEMMRKLEETAEELRRLEEISGMRRRLSSENDRSERRYPDSDVDGFEVGHIYEVGLGTKMASVGSWKWGSKEEVFAEEERQRREEWRHGERVEMILERTARFEVVE</sequence>
<dbReference type="OrthoDB" id="10398924at2759"/>
<dbReference type="AlphaFoldDB" id="A0A9P3FMS1"/>
<organism evidence="2 3">
    <name type="scientific">Cercospora kikuchii</name>
    <dbReference type="NCBI Taxonomy" id="84275"/>
    <lineage>
        <taxon>Eukaryota</taxon>
        <taxon>Fungi</taxon>
        <taxon>Dikarya</taxon>
        <taxon>Ascomycota</taxon>
        <taxon>Pezizomycotina</taxon>
        <taxon>Dothideomycetes</taxon>
        <taxon>Dothideomycetidae</taxon>
        <taxon>Mycosphaerellales</taxon>
        <taxon>Mycosphaerellaceae</taxon>
        <taxon>Cercospora</taxon>
    </lineage>
</organism>
<gene>
    <name evidence="2" type="ORF">CKM354_001284700</name>
</gene>
<evidence type="ECO:0000256" key="1">
    <source>
        <dbReference type="SAM" id="Coils"/>
    </source>
</evidence>
<dbReference type="Proteomes" id="UP000825890">
    <property type="component" value="Unassembled WGS sequence"/>
</dbReference>
<evidence type="ECO:0000313" key="2">
    <source>
        <dbReference type="EMBL" id="GIZ49823.1"/>
    </source>
</evidence>